<dbReference type="KEGG" id="mmaz:MmTuc01_3456"/>
<dbReference type="BioCyc" id="MMAZ1236903:G139K-3294-MONOMER"/>
<reference evidence="1 2" key="1">
    <citation type="journal article" date="2013" name="Genome Announc.">
        <title>Complete Genome of a Methanosarcina mazei Strain Isolated from Sediment Samples from an Amazonian Flooded Area.</title>
        <authorList>
            <person name="Assis das Gracas D."/>
            <person name="Thiago Juca Ramos R."/>
            <person name="Vieira Araujo A.C."/>
            <person name="Zahlouth R."/>
            <person name="Ribeiro Carneiro A."/>
            <person name="Souza Lopes T."/>
            <person name="Azevedo Barauna R."/>
            <person name="Azevedo V."/>
            <person name="Cruz Schneider M.P."/>
            <person name="Pellizari V.H."/>
            <person name="Silva A."/>
        </authorList>
    </citation>
    <scope>NUCLEOTIDE SEQUENCE [LARGE SCALE GENOMIC DNA]</scope>
    <source>
        <strain evidence="1 2">Tuc01</strain>
    </source>
</reference>
<protein>
    <submittedName>
        <fullName evidence="1">Uncharacterized protein</fullName>
    </submittedName>
</protein>
<proteinExistence type="predicted"/>
<dbReference type="Proteomes" id="UP000011718">
    <property type="component" value="Chromosome"/>
</dbReference>
<dbReference type="AlphaFoldDB" id="M1Q8K8"/>
<name>M1Q8K8_METMZ</name>
<organism evidence="1 2">
    <name type="scientific">Methanosarcina mazei Tuc01</name>
    <dbReference type="NCBI Taxonomy" id="1236903"/>
    <lineage>
        <taxon>Archaea</taxon>
        <taxon>Methanobacteriati</taxon>
        <taxon>Methanobacteriota</taxon>
        <taxon>Stenosarchaea group</taxon>
        <taxon>Methanomicrobia</taxon>
        <taxon>Methanosarcinales</taxon>
        <taxon>Methanosarcinaceae</taxon>
        <taxon>Methanosarcina</taxon>
    </lineage>
</organism>
<evidence type="ECO:0000313" key="2">
    <source>
        <dbReference type="Proteomes" id="UP000011718"/>
    </source>
</evidence>
<dbReference type="Gene3D" id="3.30.2310.20">
    <property type="entry name" value="RelE-like"/>
    <property type="match status" value="1"/>
</dbReference>
<sequence>MHVKKLKTPANSSVNSLIIGEYRVMMSIKDLKLIILVLGAAGNRSKVYKKF</sequence>
<evidence type="ECO:0000313" key="1">
    <source>
        <dbReference type="EMBL" id="AGF98705.1"/>
    </source>
</evidence>
<gene>
    <name evidence="1" type="ORF">MmTuc01_3456</name>
</gene>
<dbReference type="InterPro" id="IPR035093">
    <property type="entry name" value="RelE/ParE_toxin_dom_sf"/>
</dbReference>
<accession>M1Q8K8</accession>
<dbReference type="EMBL" id="CP004144">
    <property type="protein sequence ID" value="AGF98705.1"/>
    <property type="molecule type" value="Genomic_DNA"/>
</dbReference>
<dbReference type="HOGENOM" id="CLU_155761_3_2_2"/>